<dbReference type="Proteomes" id="UP001244011">
    <property type="component" value="Unassembled WGS sequence"/>
</dbReference>
<evidence type="ECO:0000313" key="2">
    <source>
        <dbReference type="EMBL" id="KAK1770311.1"/>
    </source>
</evidence>
<proteinExistence type="predicted"/>
<keyword evidence="1" id="KW-0812">Transmembrane</keyword>
<keyword evidence="3" id="KW-1185">Reference proteome</keyword>
<evidence type="ECO:0000313" key="3">
    <source>
        <dbReference type="Proteomes" id="UP001244011"/>
    </source>
</evidence>
<dbReference type="GeneID" id="85310174"/>
<protein>
    <submittedName>
        <fullName evidence="2">Uncharacterized protein</fullName>
    </submittedName>
</protein>
<comment type="caution">
    <text evidence="2">The sequence shown here is derived from an EMBL/GenBank/DDBJ whole genome shotgun (WGS) entry which is preliminary data.</text>
</comment>
<organism evidence="2 3">
    <name type="scientific">Phialemonium atrogriseum</name>
    <dbReference type="NCBI Taxonomy" id="1093897"/>
    <lineage>
        <taxon>Eukaryota</taxon>
        <taxon>Fungi</taxon>
        <taxon>Dikarya</taxon>
        <taxon>Ascomycota</taxon>
        <taxon>Pezizomycotina</taxon>
        <taxon>Sordariomycetes</taxon>
        <taxon>Sordariomycetidae</taxon>
        <taxon>Cephalothecales</taxon>
        <taxon>Cephalothecaceae</taxon>
        <taxon>Phialemonium</taxon>
    </lineage>
</organism>
<dbReference type="RefSeq" id="XP_060286524.1">
    <property type="nucleotide sequence ID" value="XM_060426987.1"/>
</dbReference>
<keyword evidence="1" id="KW-1133">Transmembrane helix</keyword>
<gene>
    <name evidence="2" type="ORF">QBC33DRAFT_527551</name>
</gene>
<accession>A0AAJ0C5G5</accession>
<dbReference type="EMBL" id="MU839000">
    <property type="protein sequence ID" value="KAK1770311.1"/>
    <property type="molecule type" value="Genomic_DNA"/>
</dbReference>
<evidence type="ECO:0000256" key="1">
    <source>
        <dbReference type="SAM" id="Phobius"/>
    </source>
</evidence>
<name>A0AAJ0C5G5_9PEZI</name>
<reference evidence="2" key="1">
    <citation type="submission" date="2023-06" db="EMBL/GenBank/DDBJ databases">
        <title>Genome-scale phylogeny and comparative genomics of the fungal order Sordariales.</title>
        <authorList>
            <consortium name="Lawrence Berkeley National Laboratory"/>
            <person name="Hensen N."/>
            <person name="Bonometti L."/>
            <person name="Westerberg I."/>
            <person name="Brannstrom I.O."/>
            <person name="Guillou S."/>
            <person name="Cros-Aarteil S."/>
            <person name="Calhoun S."/>
            <person name="Haridas S."/>
            <person name="Kuo A."/>
            <person name="Mondo S."/>
            <person name="Pangilinan J."/>
            <person name="Riley R."/>
            <person name="Labutti K."/>
            <person name="Andreopoulos B."/>
            <person name="Lipzen A."/>
            <person name="Chen C."/>
            <person name="Yanf M."/>
            <person name="Daum C."/>
            <person name="Ng V."/>
            <person name="Clum A."/>
            <person name="Steindorff A."/>
            <person name="Ohm R."/>
            <person name="Martin F."/>
            <person name="Silar P."/>
            <person name="Natvig D."/>
            <person name="Lalanne C."/>
            <person name="Gautier V."/>
            <person name="Ament-Velasquez S.L."/>
            <person name="Kruys A."/>
            <person name="Hutchinson M.I."/>
            <person name="Powell A.J."/>
            <person name="Barry K."/>
            <person name="Miller A.N."/>
            <person name="Grigoriev I.V."/>
            <person name="Debuchy R."/>
            <person name="Gladieux P."/>
            <person name="Thoren M.H."/>
            <person name="Johannesson H."/>
        </authorList>
    </citation>
    <scope>NUCLEOTIDE SEQUENCE</scope>
    <source>
        <strain evidence="2">8032-3</strain>
    </source>
</reference>
<keyword evidence="1" id="KW-0472">Membrane</keyword>
<sequence>MFLSFSQHLFLLNTVFFPTSLTSLLFCLGFMFLQLFLGGGGSFDLHYHGVGCFGSSVQLKFGTREFHGKSEGWTDMEACRFGKERENTRDGRYPVHEQQIPCTLLSHIR</sequence>
<dbReference type="AlphaFoldDB" id="A0AAJ0C5G5"/>
<feature type="transmembrane region" description="Helical" evidence="1">
    <location>
        <begin position="15"/>
        <end position="37"/>
    </location>
</feature>